<gene>
    <name evidence="2" type="ORF">GCM10008101_08310</name>
</gene>
<name>A0ABQ3BTR7_9GAMM</name>
<evidence type="ECO:0000313" key="3">
    <source>
        <dbReference type="Proteomes" id="UP000643403"/>
    </source>
</evidence>
<dbReference type="RefSeq" id="WP_189447104.1">
    <property type="nucleotide sequence ID" value="NZ_BMXY01000001.1"/>
</dbReference>
<dbReference type="EMBL" id="BMXY01000001">
    <property type="protein sequence ID" value="GGZ57141.1"/>
    <property type="molecule type" value="Genomic_DNA"/>
</dbReference>
<feature type="region of interest" description="Disordered" evidence="1">
    <location>
        <begin position="96"/>
        <end position="117"/>
    </location>
</feature>
<evidence type="ECO:0000256" key="1">
    <source>
        <dbReference type="SAM" id="MobiDB-lite"/>
    </source>
</evidence>
<evidence type="ECO:0000313" key="2">
    <source>
        <dbReference type="EMBL" id="GGZ57141.1"/>
    </source>
</evidence>
<dbReference type="Proteomes" id="UP000643403">
    <property type="component" value="Unassembled WGS sequence"/>
</dbReference>
<reference evidence="3" key="1">
    <citation type="journal article" date="2019" name="Int. J. Syst. Evol. Microbiol.">
        <title>The Global Catalogue of Microorganisms (GCM) 10K type strain sequencing project: providing services to taxonomists for standard genome sequencing and annotation.</title>
        <authorList>
            <consortium name="The Broad Institute Genomics Platform"/>
            <consortium name="The Broad Institute Genome Sequencing Center for Infectious Disease"/>
            <person name="Wu L."/>
            <person name="Ma J."/>
        </authorList>
    </citation>
    <scope>NUCLEOTIDE SEQUENCE [LARGE SCALE GENOMIC DNA]</scope>
    <source>
        <strain evidence="3">KCTC 22558</strain>
    </source>
</reference>
<keyword evidence="3" id="KW-1185">Reference proteome</keyword>
<organism evidence="2 3">
    <name type="scientific">Cognatilysobacter xinjiangensis</name>
    <dbReference type="NCBI Taxonomy" id="546892"/>
    <lineage>
        <taxon>Bacteria</taxon>
        <taxon>Pseudomonadati</taxon>
        <taxon>Pseudomonadota</taxon>
        <taxon>Gammaproteobacteria</taxon>
        <taxon>Lysobacterales</taxon>
        <taxon>Lysobacteraceae</taxon>
        <taxon>Cognatilysobacter</taxon>
    </lineage>
</organism>
<proteinExistence type="predicted"/>
<sequence>MPWSLDAFICLLCLACKGDLLDHDPSHFTPARCALDLFPRVVHRYPALAFQWEKLYACLSRIFWQRAYSNGVGYEFDIEVTRKNLLALQEGRPDDMTLYSGRRTPRDQEQQVITTSA</sequence>
<protein>
    <submittedName>
        <fullName evidence="2">Uncharacterized protein</fullName>
    </submittedName>
</protein>
<comment type="caution">
    <text evidence="2">The sequence shown here is derived from an EMBL/GenBank/DDBJ whole genome shotgun (WGS) entry which is preliminary data.</text>
</comment>
<accession>A0ABQ3BTR7</accession>